<proteinExistence type="predicted"/>
<evidence type="ECO:0000256" key="4">
    <source>
        <dbReference type="ARBA" id="ARBA00023004"/>
    </source>
</evidence>
<evidence type="ECO:0000256" key="2">
    <source>
        <dbReference type="ARBA" id="ARBA00022691"/>
    </source>
</evidence>
<evidence type="ECO:0000256" key="5">
    <source>
        <dbReference type="ARBA" id="ARBA00023014"/>
    </source>
</evidence>
<evidence type="ECO:0000313" key="8">
    <source>
        <dbReference type="Proteomes" id="UP000324233"/>
    </source>
</evidence>
<keyword evidence="2" id="KW-0949">S-adenosyl-L-methionine</keyword>
<dbReference type="SFLD" id="SFLDS00029">
    <property type="entry name" value="Radical_SAM"/>
    <property type="match status" value="1"/>
</dbReference>
<accession>A0A5B9VVZ7</accession>
<dbReference type="EMBL" id="CP042997">
    <property type="protein sequence ID" value="QEH32408.1"/>
    <property type="molecule type" value="Genomic_DNA"/>
</dbReference>
<dbReference type="GO" id="GO:0003824">
    <property type="term" value="F:catalytic activity"/>
    <property type="evidence" value="ECO:0007669"/>
    <property type="project" value="InterPro"/>
</dbReference>
<dbReference type="InterPro" id="IPR013785">
    <property type="entry name" value="Aldolase_TIM"/>
</dbReference>
<keyword evidence="5" id="KW-0411">Iron-sulfur</keyword>
<dbReference type="PANTHER" id="PTHR11228:SF7">
    <property type="entry name" value="PQQA PEPTIDE CYCLASE"/>
    <property type="match status" value="1"/>
</dbReference>
<dbReference type="Proteomes" id="UP000324233">
    <property type="component" value="Chromosome"/>
</dbReference>
<keyword evidence="3" id="KW-0479">Metal-binding</keyword>
<dbReference type="KEGG" id="agv:OJF2_08780"/>
<dbReference type="InterPro" id="IPR050377">
    <property type="entry name" value="Radical_SAM_PqqE_MftC-like"/>
</dbReference>
<name>A0A5B9VVZ7_9BACT</name>
<dbReference type="AlphaFoldDB" id="A0A5B9VVZ7"/>
<reference evidence="7 8" key="1">
    <citation type="submission" date="2019-08" db="EMBL/GenBank/DDBJ databases">
        <title>Deep-cultivation of Planctomycetes and their phenomic and genomic characterization uncovers novel biology.</title>
        <authorList>
            <person name="Wiegand S."/>
            <person name="Jogler M."/>
            <person name="Boedeker C."/>
            <person name="Pinto D."/>
            <person name="Vollmers J."/>
            <person name="Rivas-Marin E."/>
            <person name="Kohn T."/>
            <person name="Peeters S.H."/>
            <person name="Heuer A."/>
            <person name="Rast P."/>
            <person name="Oberbeckmann S."/>
            <person name="Bunk B."/>
            <person name="Jeske O."/>
            <person name="Meyerdierks A."/>
            <person name="Storesund J.E."/>
            <person name="Kallscheuer N."/>
            <person name="Luecker S."/>
            <person name="Lage O.M."/>
            <person name="Pohl T."/>
            <person name="Merkel B.J."/>
            <person name="Hornburger P."/>
            <person name="Mueller R.-W."/>
            <person name="Bruemmer F."/>
            <person name="Labrenz M."/>
            <person name="Spormann A.M."/>
            <person name="Op den Camp H."/>
            <person name="Overmann J."/>
            <person name="Amann R."/>
            <person name="Jetten M.S.M."/>
            <person name="Mascher T."/>
            <person name="Medema M.H."/>
            <person name="Devos D.P."/>
            <person name="Kaster A.-K."/>
            <person name="Ovreas L."/>
            <person name="Rohde M."/>
            <person name="Galperin M.Y."/>
            <person name="Jogler C."/>
        </authorList>
    </citation>
    <scope>NUCLEOTIDE SEQUENCE [LARGE SCALE GENOMIC DNA]</scope>
    <source>
        <strain evidence="7 8">OJF2</strain>
    </source>
</reference>
<dbReference type="Pfam" id="PF04055">
    <property type="entry name" value="Radical_SAM"/>
    <property type="match status" value="1"/>
</dbReference>
<gene>
    <name evidence="7" type="ORF">OJF2_08780</name>
</gene>
<evidence type="ECO:0000313" key="7">
    <source>
        <dbReference type="EMBL" id="QEH32408.1"/>
    </source>
</evidence>
<comment type="cofactor">
    <cofactor evidence="1">
        <name>[4Fe-4S] cluster</name>
        <dbReference type="ChEBI" id="CHEBI:49883"/>
    </cofactor>
</comment>
<dbReference type="GO" id="GO:0051536">
    <property type="term" value="F:iron-sulfur cluster binding"/>
    <property type="evidence" value="ECO:0007669"/>
    <property type="project" value="UniProtKB-KW"/>
</dbReference>
<keyword evidence="8" id="KW-1185">Reference proteome</keyword>
<evidence type="ECO:0000256" key="3">
    <source>
        <dbReference type="ARBA" id="ARBA00022723"/>
    </source>
</evidence>
<feature type="domain" description="Radical SAM core" evidence="6">
    <location>
        <begin position="25"/>
        <end position="125"/>
    </location>
</feature>
<protein>
    <submittedName>
        <fullName evidence="7">Molybdenum cofactor biosynthesis protein A</fullName>
    </submittedName>
</protein>
<organism evidence="7 8">
    <name type="scientific">Aquisphaera giovannonii</name>
    <dbReference type="NCBI Taxonomy" id="406548"/>
    <lineage>
        <taxon>Bacteria</taxon>
        <taxon>Pseudomonadati</taxon>
        <taxon>Planctomycetota</taxon>
        <taxon>Planctomycetia</taxon>
        <taxon>Isosphaerales</taxon>
        <taxon>Isosphaeraceae</taxon>
        <taxon>Aquisphaera</taxon>
    </lineage>
</organism>
<dbReference type="GO" id="GO:0046872">
    <property type="term" value="F:metal ion binding"/>
    <property type="evidence" value="ECO:0007669"/>
    <property type="project" value="UniProtKB-KW"/>
</dbReference>
<dbReference type="InterPro" id="IPR058240">
    <property type="entry name" value="rSAM_sf"/>
</dbReference>
<sequence length="349" mass="38532">MPANGRRDSPAEGRGLIRAEACEVNLAHHCNLACRGCFHLSPILPKRYADPVELRTKLSWLARCYRAGSLRLIGGEPLLHPDIPAVIAAVRESGVSSRLVVVTNGLLLGRMPDAFWAGVDKVRISSYPGKAMPGALLRECRRKAIRFGVDLRLALCPEFREPFSIPGTEDAGLVGRIYRTCLHAHVWQCHTVDAGYFYKCPQSRFIPAALPDATFSPQEDGIPIEDSPEFAGAVRSYLGSPVPLKSCRHCLGSVGKKFDHELVERSTWARRQDRPVEDLVDLECLARLEARPSSDPGYGGAVYHLNRLRDYLRHLIAQRSLGAVAAALMPRLRRRHSPERTPPVAPSSG</sequence>
<dbReference type="RefSeq" id="WP_168221598.1">
    <property type="nucleotide sequence ID" value="NZ_CP042997.1"/>
</dbReference>
<keyword evidence="4" id="KW-0408">Iron</keyword>
<evidence type="ECO:0000259" key="6">
    <source>
        <dbReference type="Pfam" id="PF04055"/>
    </source>
</evidence>
<dbReference type="CDD" id="cd01335">
    <property type="entry name" value="Radical_SAM"/>
    <property type="match status" value="1"/>
</dbReference>
<dbReference type="Gene3D" id="3.20.20.70">
    <property type="entry name" value="Aldolase class I"/>
    <property type="match status" value="1"/>
</dbReference>
<dbReference type="PANTHER" id="PTHR11228">
    <property type="entry name" value="RADICAL SAM DOMAIN PROTEIN"/>
    <property type="match status" value="1"/>
</dbReference>
<dbReference type="InterPro" id="IPR007197">
    <property type="entry name" value="rSAM"/>
</dbReference>
<evidence type="ECO:0000256" key="1">
    <source>
        <dbReference type="ARBA" id="ARBA00001966"/>
    </source>
</evidence>
<dbReference type="SUPFAM" id="SSF102114">
    <property type="entry name" value="Radical SAM enzymes"/>
    <property type="match status" value="1"/>
</dbReference>